<evidence type="ECO:0000313" key="6">
    <source>
        <dbReference type="EMBL" id="TFK43222.1"/>
    </source>
</evidence>
<protein>
    <recommendedName>
        <fullName evidence="4">Kinase</fullName>
        <ecNumber evidence="4">2.7.-.-</ecNumber>
    </recommendedName>
</protein>
<accession>A0A5C3MCZ7</accession>
<feature type="compositionally biased region" description="Polar residues" evidence="5">
    <location>
        <begin position="316"/>
        <end position="326"/>
    </location>
</feature>
<dbReference type="GO" id="GO:0032958">
    <property type="term" value="P:inositol phosphate biosynthetic process"/>
    <property type="evidence" value="ECO:0007669"/>
    <property type="project" value="InterPro"/>
</dbReference>
<dbReference type="GO" id="GO:0005737">
    <property type="term" value="C:cytoplasm"/>
    <property type="evidence" value="ECO:0007669"/>
    <property type="project" value="TreeGrafter"/>
</dbReference>
<dbReference type="GO" id="GO:0000824">
    <property type="term" value="F:inositol-1,4,5,6-tetrakisphosphate 3-kinase activity"/>
    <property type="evidence" value="ECO:0007669"/>
    <property type="project" value="TreeGrafter"/>
</dbReference>
<dbReference type="Pfam" id="PF03770">
    <property type="entry name" value="IPK"/>
    <property type="match status" value="1"/>
</dbReference>
<keyword evidence="7" id="KW-1185">Reference proteome</keyword>
<comment type="similarity">
    <text evidence="1 4">Belongs to the inositol phosphokinase (IPK) family.</text>
</comment>
<feature type="compositionally biased region" description="Polar residues" evidence="5">
    <location>
        <begin position="182"/>
        <end position="193"/>
    </location>
</feature>
<dbReference type="OrthoDB" id="2573163at2759"/>
<feature type="compositionally biased region" description="Low complexity" evidence="5">
    <location>
        <begin position="422"/>
        <end position="438"/>
    </location>
</feature>
<evidence type="ECO:0000256" key="3">
    <source>
        <dbReference type="ARBA" id="ARBA00022777"/>
    </source>
</evidence>
<feature type="region of interest" description="Disordered" evidence="5">
    <location>
        <begin position="898"/>
        <end position="935"/>
    </location>
</feature>
<dbReference type="GO" id="GO:0046854">
    <property type="term" value="P:phosphatidylinositol phosphate biosynthetic process"/>
    <property type="evidence" value="ECO:0007669"/>
    <property type="project" value="TreeGrafter"/>
</dbReference>
<feature type="compositionally biased region" description="Polar residues" evidence="5">
    <location>
        <begin position="19"/>
        <end position="28"/>
    </location>
</feature>
<reference evidence="6 7" key="1">
    <citation type="journal article" date="2019" name="Nat. Ecol. Evol.">
        <title>Megaphylogeny resolves global patterns of mushroom evolution.</title>
        <authorList>
            <person name="Varga T."/>
            <person name="Krizsan K."/>
            <person name="Foldi C."/>
            <person name="Dima B."/>
            <person name="Sanchez-Garcia M."/>
            <person name="Sanchez-Ramirez S."/>
            <person name="Szollosi G.J."/>
            <person name="Szarkandi J.G."/>
            <person name="Papp V."/>
            <person name="Albert L."/>
            <person name="Andreopoulos W."/>
            <person name="Angelini C."/>
            <person name="Antonin V."/>
            <person name="Barry K.W."/>
            <person name="Bougher N.L."/>
            <person name="Buchanan P."/>
            <person name="Buyck B."/>
            <person name="Bense V."/>
            <person name="Catcheside P."/>
            <person name="Chovatia M."/>
            <person name="Cooper J."/>
            <person name="Damon W."/>
            <person name="Desjardin D."/>
            <person name="Finy P."/>
            <person name="Geml J."/>
            <person name="Haridas S."/>
            <person name="Hughes K."/>
            <person name="Justo A."/>
            <person name="Karasinski D."/>
            <person name="Kautmanova I."/>
            <person name="Kiss B."/>
            <person name="Kocsube S."/>
            <person name="Kotiranta H."/>
            <person name="LaButti K.M."/>
            <person name="Lechner B.E."/>
            <person name="Liimatainen K."/>
            <person name="Lipzen A."/>
            <person name="Lukacs Z."/>
            <person name="Mihaltcheva S."/>
            <person name="Morgado L.N."/>
            <person name="Niskanen T."/>
            <person name="Noordeloos M.E."/>
            <person name="Ohm R.A."/>
            <person name="Ortiz-Santana B."/>
            <person name="Ovrebo C."/>
            <person name="Racz N."/>
            <person name="Riley R."/>
            <person name="Savchenko A."/>
            <person name="Shiryaev A."/>
            <person name="Soop K."/>
            <person name="Spirin V."/>
            <person name="Szebenyi C."/>
            <person name="Tomsovsky M."/>
            <person name="Tulloss R.E."/>
            <person name="Uehling J."/>
            <person name="Grigoriev I.V."/>
            <person name="Vagvolgyi C."/>
            <person name="Papp T."/>
            <person name="Martin F.M."/>
            <person name="Miettinen O."/>
            <person name="Hibbett D.S."/>
            <person name="Nagy L.G."/>
        </authorList>
    </citation>
    <scope>NUCLEOTIDE SEQUENCE [LARGE SCALE GENOMIC DNA]</scope>
    <source>
        <strain evidence="6 7">CBS 166.37</strain>
    </source>
</reference>
<dbReference type="PANTHER" id="PTHR12400">
    <property type="entry name" value="INOSITOL POLYPHOSPHATE KINASE"/>
    <property type="match status" value="1"/>
</dbReference>
<feature type="region of interest" description="Disordered" evidence="5">
    <location>
        <begin position="1118"/>
        <end position="1145"/>
    </location>
</feature>
<keyword evidence="2 4" id="KW-0808">Transferase</keyword>
<dbReference type="EMBL" id="ML213591">
    <property type="protein sequence ID" value="TFK43222.1"/>
    <property type="molecule type" value="Genomic_DNA"/>
</dbReference>
<dbReference type="InterPro" id="IPR005522">
    <property type="entry name" value="IPK"/>
</dbReference>
<evidence type="ECO:0000256" key="1">
    <source>
        <dbReference type="ARBA" id="ARBA00007374"/>
    </source>
</evidence>
<name>A0A5C3MCZ7_9AGAR</name>
<dbReference type="GO" id="GO:0005634">
    <property type="term" value="C:nucleus"/>
    <property type="evidence" value="ECO:0007669"/>
    <property type="project" value="TreeGrafter"/>
</dbReference>
<feature type="region of interest" description="Disordered" evidence="5">
    <location>
        <begin position="53"/>
        <end position="273"/>
    </location>
</feature>
<feature type="compositionally biased region" description="Polar residues" evidence="5">
    <location>
        <begin position="72"/>
        <end position="88"/>
    </location>
</feature>
<evidence type="ECO:0000256" key="4">
    <source>
        <dbReference type="RuleBase" id="RU363090"/>
    </source>
</evidence>
<feature type="region of interest" description="Disordered" evidence="5">
    <location>
        <begin position="309"/>
        <end position="444"/>
    </location>
</feature>
<evidence type="ECO:0000256" key="2">
    <source>
        <dbReference type="ARBA" id="ARBA00022679"/>
    </source>
</evidence>
<dbReference type="PANTHER" id="PTHR12400:SF21">
    <property type="entry name" value="KINASE"/>
    <property type="match status" value="1"/>
</dbReference>
<organism evidence="6 7">
    <name type="scientific">Crucibulum laeve</name>
    <dbReference type="NCBI Taxonomy" id="68775"/>
    <lineage>
        <taxon>Eukaryota</taxon>
        <taxon>Fungi</taxon>
        <taxon>Dikarya</taxon>
        <taxon>Basidiomycota</taxon>
        <taxon>Agaricomycotina</taxon>
        <taxon>Agaricomycetes</taxon>
        <taxon>Agaricomycetidae</taxon>
        <taxon>Agaricales</taxon>
        <taxon>Agaricineae</taxon>
        <taxon>Nidulariaceae</taxon>
        <taxon>Crucibulum</taxon>
    </lineage>
</organism>
<dbReference type="Proteomes" id="UP000308652">
    <property type="component" value="Unassembled WGS sequence"/>
</dbReference>
<dbReference type="Gene3D" id="3.30.470.160">
    <property type="entry name" value="Inositol polyphosphate kinase"/>
    <property type="match status" value="1"/>
</dbReference>
<feature type="compositionally biased region" description="Pro residues" evidence="5">
    <location>
        <begin position="336"/>
        <end position="360"/>
    </location>
</feature>
<feature type="region of interest" description="Disordered" evidence="5">
    <location>
        <begin position="566"/>
        <end position="630"/>
    </location>
</feature>
<evidence type="ECO:0000256" key="5">
    <source>
        <dbReference type="SAM" id="MobiDB-lite"/>
    </source>
</evidence>
<proteinExistence type="inferred from homology"/>
<feature type="compositionally biased region" description="Basic and acidic residues" evidence="5">
    <location>
        <begin position="194"/>
        <end position="203"/>
    </location>
</feature>
<feature type="region of interest" description="Disordered" evidence="5">
    <location>
        <begin position="803"/>
        <end position="844"/>
    </location>
</feature>
<feature type="compositionally biased region" description="Basic and acidic residues" evidence="5">
    <location>
        <begin position="215"/>
        <end position="267"/>
    </location>
</feature>
<sequence length="1292" mass="143500">MGSTDARHKQQYRFPLSPPSSGTVTALSSPRLPTLSPDDSQIIDKLFASTSSFRQSQSLVPVRAAKHYDPSLTDSDGYNTEKSVPNLTSRRRARRVPARSLTLPSGTSPMPIISPRAISPPRTARPLSRRSSSSSTISSSSSSSPTSRETFHPTSGMGRKVAATLQLFKETAGSSEEPKSGEVSSRPETSSGNRRPEPFPKVEGDDDVAEAQFEFVKRSEWPDRETAAVRREKSMTTLERARTREGTLSRDGGEEYRERGKEGKASTRDTSALQDLVQWRKDVLDRPDIGRGRRRERAVDEHILDPNVRSDIPLPTNDTFHTSSSPFIRPRSRAYPPSPSPSRSPVIRIPPSPHRIPLPEPESQLDSCPRASLSDLPTLQTIPRYSRSPTPVRTSPFQGSLSAPISPIAPFSPWSTDDESTWETASATTSTSTTSAHSPPYAFSHSDYDQLPSPLLDHLPEDGKHQLPLVFTRDNDGGMLEEGKGTLTVGFDVSEEHLPHIPLRPFRNQVGGHSAIYKFTKQAVCKPLVSRENLFYESVEREAPPLLGFIPRYLGVMLVSYRRVPKTSNASSKQPTPPPRDQPLTLARPTLPHAATSDTITPSTAISISGAEPGRRRPAVAGSDTDEAEMPEVVLDRNRHIIPQWMLHGGHSRNRSLSHSVANGSAAIARRQLQRSQLHRGTASSPDLGIMPTANEPSNVGPSPLARYTPRFESSELDAPTPVNSPSQTTRAFPFHLAERPGQEQHMKPASDDEAHLSRPDLRPFASDKGQYTFGGTGSTVVNTRLKDHVFSTVLRRFRKRIGHRGRGASRTEDEGDIADAEGDSTDRTPSQSRVRRQKRLFQHDERFPTKAHSDGCDTSIRRVQSEGLLARPEIPEGSYVQDHDSGKDLFEMDLDPVEGAKPDADAWPLSLSPSLTRRRSRSRSLDSRPSVFPGAAPFQPSFPGQDVIHEHTLNEPQVTRQNHFILMEDLTGRLKHPCVMDLKMGTRQYGMDATSAKKKSQRKKCDRTTSRSLGVRVCGMQVWNHATQSYVTQDKYSGREVRPTEFDSVLGSFLFDGEQLLAYQIPVLLQKLYALARIINRLKGYRFYGCSLLLIYDGDRDSQEAFRSLVLEHPSSRSKRGESLERRSKSQSKPDKTPLRRSHSEDLLVGPIAKRSGGRRKRGEINVRIVDFAHTTTGRDWLPYPGHPDSVNGPLSSSQGYQAEIDPETGLIYARFPPHFPDQPDRGFLFGLKNLTLALEHIWNEERIHRIKVARDDPSMGPLQLPPLSTDGKEIFDEIFGGEEDSGMVST</sequence>
<feature type="compositionally biased region" description="Polar residues" evidence="5">
    <location>
        <begin position="596"/>
        <end position="607"/>
    </location>
</feature>
<feature type="compositionally biased region" description="Acidic residues" evidence="5">
    <location>
        <begin position="814"/>
        <end position="824"/>
    </location>
</feature>
<feature type="compositionally biased region" description="Polar residues" evidence="5">
    <location>
        <begin position="375"/>
        <end position="399"/>
    </location>
</feature>
<feature type="region of interest" description="Disordered" evidence="5">
    <location>
        <begin position="1"/>
        <end position="38"/>
    </location>
</feature>
<dbReference type="GO" id="GO:0008440">
    <property type="term" value="F:inositol-1,4,5-trisphosphate 3-kinase activity"/>
    <property type="evidence" value="ECO:0007669"/>
    <property type="project" value="TreeGrafter"/>
</dbReference>
<dbReference type="SUPFAM" id="SSF56104">
    <property type="entry name" value="SAICAR synthase-like"/>
    <property type="match status" value="1"/>
</dbReference>
<gene>
    <name evidence="6" type="ORF">BDQ12DRAFT_674603</name>
</gene>
<feature type="compositionally biased region" description="Basic and acidic residues" evidence="5">
    <location>
        <begin position="1120"/>
        <end position="1145"/>
    </location>
</feature>
<keyword evidence="3 4" id="KW-0418">Kinase</keyword>
<feature type="compositionally biased region" description="Low complexity" evidence="5">
    <location>
        <begin position="400"/>
        <end position="413"/>
    </location>
</feature>
<feature type="compositionally biased region" description="Low complexity" evidence="5">
    <location>
        <begin position="108"/>
        <end position="148"/>
    </location>
</feature>
<feature type="region of interest" description="Disordered" evidence="5">
    <location>
        <begin position="681"/>
        <end position="703"/>
    </location>
</feature>
<dbReference type="InterPro" id="IPR038286">
    <property type="entry name" value="IPK_sf"/>
</dbReference>
<dbReference type="EC" id="2.7.-.-" evidence="4"/>
<evidence type="ECO:0000313" key="7">
    <source>
        <dbReference type="Proteomes" id="UP000308652"/>
    </source>
</evidence>
<dbReference type="STRING" id="68775.A0A5C3MCZ7"/>